<keyword evidence="2" id="KW-0732">Signal</keyword>
<organism evidence="3 4">
    <name type="scientific">Aestuariispira insulae</name>
    <dbReference type="NCBI Taxonomy" id="1461337"/>
    <lineage>
        <taxon>Bacteria</taxon>
        <taxon>Pseudomonadati</taxon>
        <taxon>Pseudomonadota</taxon>
        <taxon>Alphaproteobacteria</taxon>
        <taxon>Rhodospirillales</taxon>
        <taxon>Kiloniellaceae</taxon>
        <taxon>Aestuariispira</taxon>
    </lineage>
</organism>
<evidence type="ECO:0000313" key="3">
    <source>
        <dbReference type="EMBL" id="RED51300.1"/>
    </source>
</evidence>
<protein>
    <recommendedName>
        <fullName evidence="5">DUF2937 family protein</fullName>
    </recommendedName>
</protein>
<feature type="transmembrane region" description="Helical" evidence="1">
    <location>
        <begin position="136"/>
        <end position="157"/>
    </location>
</feature>
<evidence type="ECO:0000256" key="1">
    <source>
        <dbReference type="SAM" id="Phobius"/>
    </source>
</evidence>
<proteinExistence type="predicted"/>
<evidence type="ECO:0000256" key="2">
    <source>
        <dbReference type="SAM" id="SignalP"/>
    </source>
</evidence>
<keyword evidence="1" id="KW-1133">Transmembrane helix</keyword>
<evidence type="ECO:0008006" key="5">
    <source>
        <dbReference type="Google" id="ProtNLM"/>
    </source>
</evidence>
<accession>A0A3D9HP88</accession>
<dbReference type="Pfam" id="PF11157">
    <property type="entry name" value="DUF2937"/>
    <property type="match status" value="1"/>
</dbReference>
<comment type="caution">
    <text evidence="3">The sequence shown here is derived from an EMBL/GenBank/DDBJ whole genome shotgun (WGS) entry which is preliminary data.</text>
</comment>
<keyword evidence="1" id="KW-0472">Membrane</keyword>
<gene>
    <name evidence="3" type="ORF">DFP90_103100</name>
</gene>
<sequence>MGIKKAIFLTVAGLFAIALSQFPEFQQQYKQRLGGTLDELNRQVAALDIRASDAGMERYDYIRHFLDNSDMVIQSEGQNLSNMLGRRVSVQKAIDEMDNARAHELLFTMLLRLDTATAQATLENYRPAIPVTVSGFVHALFGFVVGYLLIGYVSLLVPRRRVQSSWSGQDN</sequence>
<feature type="signal peptide" evidence="2">
    <location>
        <begin position="1"/>
        <end position="20"/>
    </location>
</feature>
<dbReference type="AlphaFoldDB" id="A0A3D9HP88"/>
<keyword evidence="1" id="KW-0812">Transmembrane</keyword>
<dbReference type="RefSeq" id="WP_115936202.1">
    <property type="nucleotide sequence ID" value="NZ_QRDW01000003.1"/>
</dbReference>
<name>A0A3D9HP88_9PROT</name>
<reference evidence="3 4" key="1">
    <citation type="submission" date="2018-07" db="EMBL/GenBank/DDBJ databases">
        <title>Genomic Encyclopedia of Type Strains, Phase III (KMG-III): the genomes of soil and plant-associated and newly described type strains.</title>
        <authorList>
            <person name="Whitman W."/>
        </authorList>
    </citation>
    <scope>NUCLEOTIDE SEQUENCE [LARGE SCALE GENOMIC DNA]</scope>
    <source>
        <strain evidence="3 4">CECT 8488</strain>
    </source>
</reference>
<dbReference type="InterPro" id="IPR022584">
    <property type="entry name" value="DUF2937"/>
</dbReference>
<feature type="chain" id="PRO_5017602712" description="DUF2937 family protein" evidence="2">
    <location>
        <begin position="21"/>
        <end position="171"/>
    </location>
</feature>
<dbReference type="OrthoDB" id="193051at2"/>
<keyword evidence="4" id="KW-1185">Reference proteome</keyword>
<evidence type="ECO:0000313" key="4">
    <source>
        <dbReference type="Proteomes" id="UP000256845"/>
    </source>
</evidence>
<dbReference type="EMBL" id="QRDW01000003">
    <property type="protein sequence ID" value="RED51300.1"/>
    <property type="molecule type" value="Genomic_DNA"/>
</dbReference>
<dbReference type="Proteomes" id="UP000256845">
    <property type="component" value="Unassembled WGS sequence"/>
</dbReference>